<dbReference type="InterPro" id="IPR014001">
    <property type="entry name" value="Helicase_ATP-bd"/>
</dbReference>
<evidence type="ECO:0000313" key="15">
    <source>
        <dbReference type="EMBL" id="OPX42344.1"/>
    </source>
</evidence>
<dbReference type="Pfam" id="PF00270">
    <property type="entry name" value="DEAD"/>
    <property type="match status" value="1"/>
</dbReference>
<dbReference type="InterPro" id="IPR001650">
    <property type="entry name" value="Helicase_C-like"/>
</dbReference>
<keyword evidence="2 12" id="KW-0235">DNA replication</keyword>
<dbReference type="GO" id="GO:0043138">
    <property type="term" value="F:3'-5' DNA helicase activity"/>
    <property type="evidence" value="ECO:0007669"/>
    <property type="project" value="UniProtKB-EC"/>
</dbReference>
<dbReference type="GO" id="GO:0006302">
    <property type="term" value="P:double-strand break repair"/>
    <property type="evidence" value="ECO:0007669"/>
    <property type="project" value="InterPro"/>
</dbReference>
<dbReference type="AlphaFoldDB" id="A0A1V4SEU2"/>
<keyword evidence="5 12" id="KW-0378">Hydrolase</keyword>
<dbReference type="PROSITE" id="PS51192">
    <property type="entry name" value="HELICASE_ATP_BIND_1"/>
    <property type="match status" value="1"/>
</dbReference>
<dbReference type="SMART" id="SM00490">
    <property type="entry name" value="HELICc"/>
    <property type="match status" value="1"/>
</dbReference>
<dbReference type="InterPro" id="IPR041222">
    <property type="entry name" value="PriA_3primeBD"/>
</dbReference>
<dbReference type="CDD" id="cd18804">
    <property type="entry name" value="SF2_C_priA"/>
    <property type="match status" value="1"/>
</dbReference>
<keyword evidence="9 12" id="KW-0238">DNA-binding</keyword>
<dbReference type="GO" id="GO:0006310">
    <property type="term" value="P:DNA recombination"/>
    <property type="evidence" value="ECO:0007669"/>
    <property type="project" value="InterPro"/>
</dbReference>
<evidence type="ECO:0000256" key="11">
    <source>
        <dbReference type="ARBA" id="ARBA00048988"/>
    </source>
</evidence>
<evidence type="ECO:0000256" key="2">
    <source>
        <dbReference type="ARBA" id="ARBA00022705"/>
    </source>
</evidence>
<comment type="caution">
    <text evidence="15">The sequence shown here is derived from an EMBL/GenBank/DDBJ whole genome shotgun (WGS) entry which is preliminary data.</text>
</comment>
<dbReference type="STRING" id="48256.CLHUN_37620"/>
<evidence type="ECO:0000256" key="12">
    <source>
        <dbReference type="HAMAP-Rule" id="MF_00983"/>
    </source>
</evidence>
<evidence type="ECO:0000256" key="6">
    <source>
        <dbReference type="ARBA" id="ARBA00022806"/>
    </source>
</evidence>
<organism evidence="15 16">
    <name type="scientific">Ruminiclostridium hungatei</name>
    <name type="common">Clostridium hungatei</name>
    <dbReference type="NCBI Taxonomy" id="48256"/>
    <lineage>
        <taxon>Bacteria</taxon>
        <taxon>Bacillati</taxon>
        <taxon>Bacillota</taxon>
        <taxon>Clostridia</taxon>
        <taxon>Eubacteriales</taxon>
        <taxon>Oscillospiraceae</taxon>
        <taxon>Ruminiclostridium</taxon>
    </lineage>
</organism>
<dbReference type="Pfam" id="PF00271">
    <property type="entry name" value="Helicase_C"/>
    <property type="match status" value="1"/>
</dbReference>
<dbReference type="NCBIfam" id="NF004066">
    <property type="entry name" value="PRK05580.1-3"/>
    <property type="match status" value="1"/>
</dbReference>
<proteinExistence type="inferred from homology"/>
<dbReference type="Gene3D" id="3.40.50.300">
    <property type="entry name" value="P-loop containing nucleotide triphosphate hydrolases"/>
    <property type="match status" value="2"/>
</dbReference>
<sequence>MTVMTASLVLINTARAYDKKYTYIIPEDMTGKVTEGSRVLVPFGGGRTSKEGFVLEIRPLEEADQGQQGKKLEYKSIKQVIDPYALLKKDMLLLLEWMKRRYICTYSDAIRCMLPPGINVKAVKSVKLTGNGIKAFKKQELKGILDNLSSLGGECELEELRSMCGAKGFKTCIRQLCESGAITVEECYQQKVNAKEVKGVSLARPREEIVEELENNAVRRIQHIRVLEILLDNELVSVADIQRFAGVTSSVLDTLCRHGYIYYKNIELLRNPIKDRHYERTQHLTPTGEQASALEKLTRRLDNGIFKESLIHGITGSGKTEVYLQLISHCFSLGKRAILLVPEISLTPQMVERFVSRFGKRVAVMHSRLSLGERFDQWRLISEGKVDVVVGARSAVFAPVSELGLVIIDEEHEGSYKSESMPRYNAKDVAVRRCRISDGLLVYGSATPSVDTYYRAVNGDVELIEMKHRPNTAKLPEVEMVDMRLELEDGNKTPFSRRLMEELQKNINSSQQSILFLNRRGFSTFVICRTCGYTMKCPECNIALTFHSKSERLICHYCGFTVKNPETCPSCQSKSIRHFGVGTQKIEEEVKSRLPESSVIRMDIDTINFKNAHEEILNRFKNENINIMVGTQMIAKGHDFPNVTLVGVLAADGMLNTGDFRANERTFQLLTQVAGRAGRGEKAGRVIVQTYNTEEYSILAACRQDFIGFYRQEILIRERLGYPPFNNIAIVAFSGRKDRQVFETARDIKPRLLETHMPDFEVLGPSRCPIPKIAGKYRWRVVIKAKELDGLLDRLTEVSDNVWKKIKDEDIAMSIDINPYNML</sequence>
<feature type="binding site" evidence="12">
    <location>
        <position position="528"/>
    </location>
    <ligand>
        <name>Zn(2+)</name>
        <dbReference type="ChEBI" id="CHEBI:29105"/>
        <label>1</label>
    </ligand>
</feature>
<dbReference type="GO" id="GO:0005524">
    <property type="term" value="F:ATP binding"/>
    <property type="evidence" value="ECO:0007669"/>
    <property type="project" value="UniProtKB-UniRule"/>
</dbReference>
<keyword evidence="7 12" id="KW-0862">Zinc</keyword>
<dbReference type="HAMAP" id="MF_00983">
    <property type="entry name" value="PriA"/>
    <property type="match status" value="1"/>
</dbReference>
<dbReference type="NCBIfam" id="TIGR00595">
    <property type="entry name" value="priA"/>
    <property type="match status" value="1"/>
</dbReference>
<evidence type="ECO:0000259" key="14">
    <source>
        <dbReference type="PROSITE" id="PS51194"/>
    </source>
</evidence>
<comment type="catalytic activity">
    <reaction evidence="11 12">
        <text>ATP + H2O = ADP + phosphate + H(+)</text>
        <dbReference type="Rhea" id="RHEA:13065"/>
        <dbReference type="ChEBI" id="CHEBI:15377"/>
        <dbReference type="ChEBI" id="CHEBI:15378"/>
        <dbReference type="ChEBI" id="CHEBI:30616"/>
        <dbReference type="ChEBI" id="CHEBI:43474"/>
        <dbReference type="ChEBI" id="CHEBI:456216"/>
        <dbReference type="EC" id="5.6.2.4"/>
    </reaction>
</comment>
<dbReference type="InterPro" id="IPR005259">
    <property type="entry name" value="PriA"/>
</dbReference>
<dbReference type="GO" id="GO:0006269">
    <property type="term" value="P:DNA replication, synthesis of primer"/>
    <property type="evidence" value="ECO:0007669"/>
    <property type="project" value="UniProtKB-KW"/>
</dbReference>
<evidence type="ECO:0000256" key="8">
    <source>
        <dbReference type="ARBA" id="ARBA00022840"/>
    </source>
</evidence>
<comment type="subunit">
    <text evidence="12">Component of the replication restart primosome.</text>
</comment>
<evidence type="ECO:0000259" key="13">
    <source>
        <dbReference type="PROSITE" id="PS51192"/>
    </source>
</evidence>
<keyword evidence="4 12" id="KW-0547">Nucleotide-binding</keyword>
<dbReference type="GO" id="GO:0016887">
    <property type="term" value="F:ATP hydrolysis activity"/>
    <property type="evidence" value="ECO:0007669"/>
    <property type="project" value="RHEA"/>
</dbReference>
<dbReference type="FunFam" id="3.40.50.300:FF:000489">
    <property type="entry name" value="Primosome assembly protein PriA"/>
    <property type="match status" value="1"/>
</dbReference>
<evidence type="ECO:0000256" key="9">
    <source>
        <dbReference type="ARBA" id="ARBA00023125"/>
    </source>
</evidence>
<dbReference type="Pfam" id="PF18319">
    <property type="entry name" value="Zn_ribbon_PriA"/>
    <property type="match status" value="1"/>
</dbReference>
<dbReference type="EMBL" id="MZGX01000030">
    <property type="protein sequence ID" value="OPX42344.1"/>
    <property type="molecule type" value="Genomic_DNA"/>
</dbReference>
<reference evidence="15 16" key="1">
    <citation type="submission" date="2017-03" db="EMBL/GenBank/DDBJ databases">
        <title>Genome sequence of Clostridium hungatei DSM 14427.</title>
        <authorList>
            <person name="Poehlein A."/>
            <person name="Daniel R."/>
        </authorList>
    </citation>
    <scope>NUCLEOTIDE SEQUENCE [LARGE SCALE GENOMIC DNA]</scope>
    <source>
        <strain evidence="15 16">DSM 14427</strain>
    </source>
</reference>
<evidence type="ECO:0000256" key="5">
    <source>
        <dbReference type="ARBA" id="ARBA00022801"/>
    </source>
</evidence>
<feature type="binding site" evidence="12">
    <location>
        <position position="555"/>
    </location>
    <ligand>
        <name>Zn(2+)</name>
        <dbReference type="ChEBI" id="CHEBI:29105"/>
        <label>2</label>
    </ligand>
</feature>
<dbReference type="InterPro" id="IPR042115">
    <property type="entry name" value="PriA_3primeBD_sf"/>
</dbReference>
<dbReference type="PROSITE" id="PS51194">
    <property type="entry name" value="HELICASE_CTER"/>
    <property type="match status" value="1"/>
</dbReference>
<feature type="binding site" evidence="12">
    <location>
        <position position="531"/>
    </location>
    <ligand>
        <name>Zn(2+)</name>
        <dbReference type="ChEBI" id="CHEBI:29105"/>
        <label>1</label>
    </ligand>
</feature>
<dbReference type="Pfam" id="PF18074">
    <property type="entry name" value="PriA_C"/>
    <property type="match status" value="1"/>
</dbReference>
<dbReference type="CDD" id="cd17929">
    <property type="entry name" value="DEXHc_priA"/>
    <property type="match status" value="1"/>
</dbReference>
<dbReference type="GO" id="GO:0008270">
    <property type="term" value="F:zinc ion binding"/>
    <property type="evidence" value="ECO:0007669"/>
    <property type="project" value="UniProtKB-UniRule"/>
</dbReference>
<comment type="catalytic activity">
    <reaction evidence="12">
        <text>Couples ATP hydrolysis with the unwinding of duplex DNA by translocating in the 3'-5' direction.</text>
        <dbReference type="EC" id="5.6.2.4"/>
    </reaction>
</comment>
<dbReference type="InterPro" id="IPR041236">
    <property type="entry name" value="PriA_C"/>
</dbReference>
<evidence type="ECO:0000256" key="4">
    <source>
        <dbReference type="ARBA" id="ARBA00022741"/>
    </source>
</evidence>
<dbReference type="Pfam" id="PF17764">
    <property type="entry name" value="PriA_3primeBD"/>
    <property type="match status" value="1"/>
</dbReference>
<feature type="domain" description="Helicase ATP-binding" evidence="13">
    <location>
        <begin position="300"/>
        <end position="466"/>
    </location>
</feature>
<dbReference type="RefSeq" id="WP_080066166.1">
    <property type="nucleotide sequence ID" value="NZ_MZGX01000030.1"/>
</dbReference>
<feature type="binding site" evidence="12">
    <location>
        <position position="558"/>
    </location>
    <ligand>
        <name>Zn(2+)</name>
        <dbReference type="ChEBI" id="CHEBI:29105"/>
        <label>2</label>
    </ligand>
</feature>
<dbReference type="PANTHER" id="PTHR30580:SF0">
    <property type="entry name" value="PRIMOSOMAL PROTEIN N"/>
    <property type="match status" value="1"/>
</dbReference>
<dbReference type="EC" id="5.6.2.4" evidence="12"/>
<dbReference type="SUPFAM" id="SSF52540">
    <property type="entry name" value="P-loop containing nucleoside triphosphate hydrolases"/>
    <property type="match status" value="2"/>
</dbReference>
<dbReference type="InterPro" id="IPR011545">
    <property type="entry name" value="DEAD/DEAH_box_helicase_dom"/>
</dbReference>
<gene>
    <name evidence="12 15" type="primary">priA</name>
    <name evidence="15" type="ORF">CLHUN_37620</name>
</gene>
<feature type="domain" description="Helicase C-terminal" evidence="14">
    <location>
        <begin position="563"/>
        <end position="728"/>
    </location>
</feature>
<dbReference type="SMART" id="SM00487">
    <property type="entry name" value="DEXDc"/>
    <property type="match status" value="1"/>
</dbReference>
<keyword evidence="8 12" id="KW-0067">ATP-binding</keyword>
<keyword evidence="6 12" id="KW-0347">Helicase</keyword>
<dbReference type="GO" id="GO:0006270">
    <property type="term" value="P:DNA replication initiation"/>
    <property type="evidence" value="ECO:0007669"/>
    <property type="project" value="TreeGrafter"/>
</dbReference>
<dbReference type="InterPro" id="IPR040498">
    <property type="entry name" value="PriA_CRR"/>
</dbReference>
<keyword evidence="16" id="KW-1185">Reference proteome</keyword>
<dbReference type="Gene3D" id="3.40.1440.60">
    <property type="entry name" value="PriA, 3(prime) DNA-binding domain"/>
    <property type="match status" value="1"/>
</dbReference>
<dbReference type="Proteomes" id="UP000191554">
    <property type="component" value="Unassembled WGS sequence"/>
</dbReference>
<feature type="binding site" evidence="12">
    <location>
        <position position="568"/>
    </location>
    <ligand>
        <name>Zn(2+)</name>
        <dbReference type="ChEBI" id="CHEBI:29105"/>
        <label>1</label>
    </ligand>
</feature>
<evidence type="ECO:0000256" key="1">
    <source>
        <dbReference type="ARBA" id="ARBA00022515"/>
    </source>
</evidence>
<evidence type="ECO:0000256" key="3">
    <source>
        <dbReference type="ARBA" id="ARBA00022723"/>
    </source>
</evidence>
<feature type="binding site" evidence="12">
    <location>
        <position position="571"/>
    </location>
    <ligand>
        <name>Zn(2+)</name>
        <dbReference type="ChEBI" id="CHEBI:29105"/>
        <label>1</label>
    </ligand>
</feature>
<accession>A0A1V4SEU2</accession>
<comment type="cofactor">
    <cofactor evidence="12">
        <name>Zn(2+)</name>
        <dbReference type="ChEBI" id="CHEBI:29105"/>
    </cofactor>
    <text evidence="12">Binds 2 zinc ions per subunit.</text>
</comment>
<dbReference type="InterPro" id="IPR027417">
    <property type="entry name" value="P-loop_NTPase"/>
</dbReference>
<evidence type="ECO:0000256" key="10">
    <source>
        <dbReference type="ARBA" id="ARBA00023235"/>
    </source>
</evidence>
<protein>
    <recommendedName>
        <fullName evidence="12">Replication restart protein PriA</fullName>
    </recommendedName>
    <alternativeName>
        <fullName evidence="12">ATP-dependent DNA helicase PriA</fullName>
        <ecNumber evidence="12">5.6.2.4</ecNumber>
    </alternativeName>
    <alternativeName>
        <fullName evidence="12">DNA 3'-5' helicase PriA</fullName>
    </alternativeName>
</protein>
<comment type="similarity">
    <text evidence="12">Belongs to the helicase family. PriA subfamily.</text>
</comment>
<evidence type="ECO:0000313" key="16">
    <source>
        <dbReference type="Proteomes" id="UP000191554"/>
    </source>
</evidence>
<comment type="function">
    <text evidence="12">Initiates the restart of stalled replication forks, which reloads the replicative helicase on sites other than the origin of replication. Recognizes and binds to abandoned replication forks and remodels them to uncover a helicase loading site. Promotes assembly of the primosome at these replication forks.</text>
</comment>
<dbReference type="OrthoDB" id="9759544at2"/>
<dbReference type="PANTHER" id="PTHR30580">
    <property type="entry name" value="PRIMOSOMAL PROTEIN N"/>
    <property type="match status" value="1"/>
</dbReference>
<keyword evidence="10 12" id="KW-0413">Isomerase</keyword>
<dbReference type="GO" id="GO:0003677">
    <property type="term" value="F:DNA binding"/>
    <property type="evidence" value="ECO:0007669"/>
    <property type="project" value="UniProtKB-UniRule"/>
</dbReference>
<feature type="binding site" evidence="12">
    <location>
        <position position="540"/>
    </location>
    <ligand>
        <name>Zn(2+)</name>
        <dbReference type="ChEBI" id="CHEBI:29105"/>
        <label>2</label>
    </ligand>
</feature>
<feature type="binding site" evidence="12">
    <location>
        <position position="537"/>
    </location>
    <ligand>
        <name>Zn(2+)</name>
        <dbReference type="ChEBI" id="CHEBI:29105"/>
        <label>2</label>
    </ligand>
</feature>
<keyword evidence="1 12" id="KW-0639">Primosome</keyword>
<name>A0A1V4SEU2_RUMHU</name>
<keyword evidence="3 12" id="KW-0479">Metal-binding</keyword>
<dbReference type="GO" id="GO:1990077">
    <property type="term" value="C:primosome complex"/>
    <property type="evidence" value="ECO:0007669"/>
    <property type="project" value="UniProtKB-UniRule"/>
</dbReference>
<evidence type="ECO:0000256" key="7">
    <source>
        <dbReference type="ARBA" id="ARBA00022833"/>
    </source>
</evidence>